<reference evidence="2" key="1">
    <citation type="journal article" date="2020" name="Nat. Commun.">
        <title>Large-scale genome sequencing of mycorrhizal fungi provides insights into the early evolution of symbiotic traits.</title>
        <authorList>
            <person name="Miyauchi S."/>
            <person name="Kiss E."/>
            <person name="Kuo A."/>
            <person name="Drula E."/>
            <person name="Kohler A."/>
            <person name="Sanchez-Garcia M."/>
            <person name="Morin E."/>
            <person name="Andreopoulos B."/>
            <person name="Barry K.W."/>
            <person name="Bonito G."/>
            <person name="Buee M."/>
            <person name="Carver A."/>
            <person name="Chen C."/>
            <person name="Cichocki N."/>
            <person name="Clum A."/>
            <person name="Culley D."/>
            <person name="Crous P.W."/>
            <person name="Fauchery L."/>
            <person name="Girlanda M."/>
            <person name="Hayes R.D."/>
            <person name="Keri Z."/>
            <person name="LaButti K."/>
            <person name="Lipzen A."/>
            <person name="Lombard V."/>
            <person name="Magnuson J."/>
            <person name="Maillard F."/>
            <person name="Murat C."/>
            <person name="Nolan M."/>
            <person name="Ohm R.A."/>
            <person name="Pangilinan J."/>
            <person name="Pereira M.F."/>
            <person name="Perotto S."/>
            <person name="Peter M."/>
            <person name="Pfister S."/>
            <person name="Riley R."/>
            <person name="Sitrit Y."/>
            <person name="Stielow J.B."/>
            <person name="Szollosi G."/>
            <person name="Zifcakova L."/>
            <person name="Stursova M."/>
            <person name="Spatafora J.W."/>
            <person name="Tedersoo L."/>
            <person name="Vaario L.M."/>
            <person name="Yamada A."/>
            <person name="Yan M."/>
            <person name="Wang P."/>
            <person name="Xu J."/>
            <person name="Bruns T."/>
            <person name="Baldrian P."/>
            <person name="Vilgalys R."/>
            <person name="Dunand C."/>
            <person name="Henrissat B."/>
            <person name="Grigoriev I.V."/>
            <person name="Hibbett D."/>
            <person name="Nagy L.G."/>
            <person name="Martin F.M."/>
        </authorList>
    </citation>
    <scope>NUCLEOTIDE SEQUENCE</scope>
    <source>
        <strain evidence="2">UP504</strain>
    </source>
</reference>
<gene>
    <name evidence="2" type="ORF">BS47DRAFT_1082892</name>
</gene>
<feature type="compositionally biased region" description="Low complexity" evidence="1">
    <location>
        <begin position="25"/>
        <end position="39"/>
    </location>
</feature>
<dbReference type="EMBL" id="MU128916">
    <property type="protein sequence ID" value="KAF9519714.1"/>
    <property type="molecule type" value="Genomic_DNA"/>
</dbReference>
<accession>A0A9P6E1L6</accession>
<feature type="region of interest" description="Disordered" evidence="1">
    <location>
        <begin position="1"/>
        <end position="43"/>
    </location>
</feature>
<keyword evidence="3" id="KW-1185">Reference proteome</keyword>
<proteinExistence type="predicted"/>
<organism evidence="2 3">
    <name type="scientific">Hydnum rufescens UP504</name>
    <dbReference type="NCBI Taxonomy" id="1448309"/>
    <lineage>
        <taxon>Eukaryota</taxon>
        <taxon>Fungi</taxon>
        <taxon>Dikarya</taxon>
        <taxon>Basidiomycota</taxon>
        <taxon>Agaricomycotina</taxon>
        <taxon>Agaricomycetes</taxon>
        <taxon>Cantharellales</taxon>
        <taxon>Hydnaceae</taxon>
        <taxon>Hydnum</taxon>
    </lineage>
</organism>
<name>A0A9P6E1L6_9AGAM</name>
<protein>
    <submittedName>
        <fullName evidence="2">Uncharacterized protein</fullName>
    </submittedName>
</protein>
<feature type="region of interest" description="Disordered" evidence="1">
    <location>
        <begin position="96"/>
        <end position="152"/>
    </location>
</feature>
<evidence type="ECO:0000313" key="2">
    <source>
        <dbReference type="EMBL" id="KAF9519714.1"/>
    </source>
</evidence>
<feature type="compositionally biased region" description="Pro residues" evidence="1">
    <location>
        <begin position="1"/>
        <end position="11"/>
    </location>
</feature>
<dbReference type="AlphaFoldDB" id="A0A9P6E1L6"/>
<comment type="caution">
    <text evidence="2">The sequence shown here is derived from an EMBL/GenBank/DDBJ whole genome shotgun (WGS) entry which is preliminary data.</text>
</comment>
<evidence type="ECO:0000256" key="1">
    <source>
        <dbReference type="SAM" id="MobiDB-lite"/>
    </source>
</evidence>
<evidence type="ECO:0000313" key="3">
    <source>
        <dbReference type="Proteomes" id="UP000886523"/>
    </source>
</evidence>
<feature type="compositionally biased region" description="Polar residues" evidence="1">
    <location>
        <begin position="123"/>
        <end position="132"/>
    </location>
</feature>
<dbReference type="Proteomes" id="UP000886523">
    <property type="component" value="Unassembled WGS sequence"/>
</dbReference>
<sequence>MHYDSGPPPSLTRPRRSQKGSSNNVVATPVTPSSTQSPPYITSDAIATTSGTEVSNSSLTSLTGPFPIRLYPSSSPPTLLRPGLVAGTPTSNLFSASPSMRPSQMHLLTPTDSLPLPPVSLPGRSNSSSVLNSFPILHPGPSPSTDTQGQSGNLSYERLHPNFGDHSVVDARLHNLYLPDNDLRSSPEFSYIPPVIPMQVSMETDEVNRRIAPSPYTFASSSFPKSMATNMAHSGPSVEVCTRLVSPRSDILTFMPIHMYTIPFQRITYRHFPTIRISCQWVQVTRSEYSISL</sequence>
<feature type="compositionally biased region" description="Polar residues" evidence="1">
    <location>
        <begin position="143"/>
        <end position="152"/>
    </location>
</feature>